<evidence type="ECO:0000313" key="4">
    <source>
        <dbReference type="Proteomes" id="UP000762676"/>
    </source>
</evidence>
<reference evidence="3 4" key="1">
    <citation type="journal article" date="2021" name="Elife">
        <title>Chloroplast acquisition without the gene transfer in kleptoplastic sea slugs, Plakobranchus ocellatus.</title>
        <authorList>
            <person name="Maeda T."/>
            <person name="Takahashi S."/>
            <person name="Yoshida T."/>
            <person name="Shimamura S."/>
            <person name="Takaki Y."/>
            <person name="Nagai Y."/>
            <person name="Toyoda A."/>
            <person name="Suzuki Y."/>
            <person name="Arimoto A."/>
            <person name="Ishii H."/>
            <person name="Satoh N."/>
            <person name="Nishiyama T."/>
            <person name="Hasebe M."/>
            <person name="Maruyama T."/>
            <person name="Minagawa J."/>
            <person name="Obokata J."/>
            <person name="Shigenobu S."/>
        </authorList>
    </citation>
    <scope>NUCLEOTIDE SEQUENCE [LARGE SCALE GENOMIC DNA]</scope>
</reference>
<accession>A0AAV4EBS5</accession>
<feature type="region of interest" description="Disordered" evidence="1">
    <location>
        <begin position="56"/>
        <end position="78"/>
    </location>
</feature>
<feature type="compositionally biased region" description="Polar residues" evidence="1">
    <location>
        <begin position="57"/>
        <end position="68"/>
    </location>
</feature>
<dbReference type="Proteomes" id="UP000762676">
    <property type="component" value="Unassembled WGS sequence"/>
</dbReference>
<dbReference type="GO" id="GO:0016579">
    <property type="term" value="P:protein deubiquitination"/>
    <property type="evidence" value="ECO:0007669"/>
    <property type="project" value="TreeGrafter"/>
</dbReference>
<dbReference type="Gene3D" id="3.90.70.80">
    <property type="match status" value="1"/>
</dbReference>
<organism evidence="3 4">
    <name type="scientific">Elysia marginata</name>
    <dbReference type="NCBI Taxonomy" id="1093978"/>
    <lineage>
        <taxon>Eukaryota</taxon>
        <taxon>Metazoa</taxon>
        <taxon>Spiralia</taxon>
        <taxon>Lophotrochozoa</taxon>
        <taxon>Mollusca</taxon>
        <taxon>Gastropoda</taxon>
        <taxon>Heterobranchia</taxon>
        <taxon>Euthyneura</taxon>
        <taxon>Panpulmonata</taxon>
        <taxon>Sacoglossa</taxon>
        <taxon>Placobranchoidea</taxon>
        <taxon>Plakobranchidae</taxon>
        <taxon>Elysia</taxon>
    </lineage>
</organism>
<comment type="caution">
    <text evidence="3">The sequence shown here is derived from an EMBL/GenBank/DDBJ whole genome shotgun (WGS) entry which is preliminary data.</text>
</comment>
<dbReference type="InterPro" id="IPR038765">
    <property type="entry name" value="Papain-like_cys_pep_sf"/>
</dbReference>
<feature type="domain" description="OTU" evidence="2">
    <location>
        <begin position="260"/>
        <end position="415"/>
    </location>
</feature>
<dbReference type="PANTHER" id="PTHR12419">
    <property type="entry name" value="OTU DOMAIN CONTAINING PROTEIN"/>
    <property type="match status" value="1"/>
</dbReference>
<protein>
    <submittedName>
        <fullName evidence="3">OTU domain-containing protein 1</fullName>
    </submittedName>
</protein>
<evidence type="ECO:0000259" key="2">
    <source>
        <dbReference type="PROSITE" id="PS50802"/>
    </source>
</evidence>
<dbReference type="InterPro" id="IPR003323">
    <property type="entry name" value="OTU_dom"/>
</dbReference>
<keyword evidence="4" id="KW-1185">Reference proteome</keyword>
<dbReference type="GO" id="GO:0004843">
    <property type="term" value="F:cysteine-type deubiquitinase activity"/>
    <property type="evidence" value="ECO:0007669"/>
    <property type="project" value="TreeGrafter"/>
</dbReference>
<dbReference type="InterPro" id="IPR050704">
    <property type="entry name" value="Peptidase_C85-like"/>
</dbReference>
<evidence type="ECO:0000313" key="3">
    <source>
        <dbReference type="EMBL" id="GFR58126.1"/>
    </source>
</evidence>
<dbReference type="AlphaFoldDB" id="A0AAV4EBS5"/>
<dbReference type="EMBL" id="BMAT01007125">
    <property type="protein sequence ID" value="GFR58126.1"/>
    <property type="molecule type" value="Genomic_DNA"/>
</dbReference>
<dbReference type="CDD" id="cd22755">
    <property type="entry name" value="OTU_CeDUB-like"/>
    <property type="match status" value="1"/>
</dbReference>
<dbReference type="Pfam" id="PF02338">
    <property type="entry name" value="OTU"/>
    <property type="match status" value="1"/>
</dbReference>
<sequence length="438" mass="49240">MDLGSTVVDSFMQFASCPIVYDGFRPAQIRRGTGIRYGKSTWAQPSSKERVIPIRFEQNSSKTSPVTENRSDRGNFASPIVVDDVLKDSVNPTKPERRSKTVEGRQPLREEVVDLSETPSVVCDILQPKGQTAISYTKGKWTIIPVHHLKEQQSKVSPKSEVPVHDSYEKHVSKEASLNLEVFEENAKYPHEVESATPSIASARCDLHSEINHQDLLPSKNFSTRRVGAREHYQTEQDVNPAPSYPVYGELKEKLSQENRKIDYIRGDGNCFFRALSKQLYGTENYHKAIRSLTVDIMATNRSFFQQFIDGGDVQAHIERMSEENTWATTCEIYAAATLLQRDVYMLTPDHSNTLYSWLLFKPLFSLPADSKSNNKKNDNAEGPASLPPHIKLDDSCYLTLCNTNGNHYDRVVPDHGGCNCFLPSPHLDGLSASVDLT</sequence>
<evidence type="ECO:0000256" key="1">
    <source>
        <dbReference type="SAM" id="MobiDB-lite"/>
    </source>
</evidence>
<dbReference type="PROSITE" id="PS50802">
    <property type="entry name" value="OTU"/>
    <property type="match status" value="1"/>
</dbReference>
<proteinExistence type="predicted"/>
<gene>
    <name evidence="3" type="ORF">ElyMa_003474300</name>
</gene>
<name>A0AAV4EBS5_9GAST</name>
<dbReference type="SUPFAM" id="SSF54001">
    <property type="entry name" value="Cysteine proteinases"/>
    <property type="match status" value="1"/>
</dbReference>